<evidence type="ECO:0000256" key="5">
    <source>
        <dbReference type="ARBA" id="ARBA00023295"/>
    </source>
</evidence>
<name>A0A1E3L1N6_9BACL</name>
<accession>A0A1E3L1N6</accession>
<proteinExistence type="inferred from homology"/>
<dbReference type="SUPFAM" id="SSF51445">
    <property type="entry name" value="(Trans)glycosidases"/>
    <property type="match status" value="1"/>
</dbReference>
<dbReference type="Proteomes" id="UP000094578">
    <property type="component" value="Unassembled WGS sequence"/>
</dbReference>
<dbReference type="GO" id="GO:0015926">
    <property type="term" value="F:glucosidase activity"/>
    <property type="evidence" value="ECO:0007669"/>
    <property type="project" value="InterPro"/>
</dbReference>
<dbReference type="InterPro" id="IPR011683">
    <property type="entry name" value="Glyco_hydro_53"/>
</dbReference>
<gene>
    <name evidence="7" type="ORF">PTI45_03028</name>
</gene>
<dbReference type="PATRIC" id="fig|1886670.3.peg.3076"/>
<dbReference type="GO" id="GO:0031218">
    <property type="term" value="F:arabinogalactan endo-1,4-beta-galactosidase activity"/>
    <property type="evidence" value="ECO:0007669"/>
    <property type="project" value="UniProtKB-EC"/>
</dbReference>
<evidence type="ECO:0000256" key="2">
    <source>
        <dbReference type="ARBA" id="ARBA00010687"/>
    </source>
</evidence>
<comment type="similarity">
    <text evidence="2 6">Belongs to the glycosyl hydrolase 53 family.</text>
</comment>
<dbReference type="PANTHER" id="PTHR34983">
    <property type="entry name" value="ARABINOGALACTAN ENDO-BETA-1,4-GALACTANASE A"/>
    <property type="match status" value="1"/>
</dbReference>
<keyword evidence="4 6" id="KW-0378">Hydrolase</keyword>
<feature type="signal peptide" evidence="6">
    <location>
        <begin position="1"/>
        <end position="29"/>
    </location>
</feature>
<evidence type="ECO:0000256" key="3">
    <source>
        <dbReference type="ARBA" id="ARBA00012556"/>
    </source>
</evidence>
<evidence type="ECO:0000256" key="6">
    <source>
        <dbReference type="RuleBase" id="RU361192"/>
    </source>
</evidence>
<dbReference type="AlphaFoldDB" id="A0A1E3L1N6"/>
<dbReference type="EMBL" id="MDER01000051">
    <property type="protein sequence ID" value="ODP27573.1"/>
    <property type="molecule type" value="Genomic_DNA"/>
</dbReference>
<evidence type="ECO:0000313" key="7">
    <source>
        <dbReference type="EMBL" id="ODP27573.1"/>
    </source>
</evidence>
<reference evidence="7 8" key="1">
    <citation type="submission" date="2016-08" db="EMBL/GenBank/DDBJ databases">
        <title>Genome sequencing of Paenibacillus sp. TI45-13ar, isolated from Korean traditional nuruk.</title>
        <authorList>
            <person name="Kim S.-J."/>
        </authorList>
    </citation>
    <scope>NUCLEOTIDE SEQUENCE [LARGE SCALE GENOMIC DNA]</scope>
    <source>
        <strain evidence="7 8">TI45-13ar</strain>
    </source>
</reference>
<sequence length="347" mass="38756">MFKWSGKIMKRISGVVLSLSILTGLSYSVAPLTSTADAATFAKGADVGWLSEMESYNWAFYNDAGVKQDALQILKDHGMNSIRLRVWVNPAKNFSNKADVIKQAVRAKKMGFRIMIDFHYSDVWADPAHQTKPKDWSSKDFNGLMKAVYDHTYDVLTALKAQGVTPEWVQVGNETNNGMLWEEGRASANMKNFAWLINSGYDATKAVNSSTKVIVHLSNGYDNSLYRWMFDGLKANGAKYDVIGMSLYPEKNNWQTLNQQTLTNMNDMVARYGKEVMVCEVGMDASDPATSKAFLTDILNKTRSVSGGKGLGVFYWEPQSYGTWYEYTKGAFDAKGKVTIALDAFLN</sequence>
<dbReference type="RefSeq" id="WP_069328426.1">
    <property type="nucleotide sequence ID" value="NZ_MDER01000051.1"/>
</dbReference>
<dbReference type="Pfam" id="PF07745">
    <property type="entry name" value="Glyco_hydro_53"/>
    <property type="match status" value="1"/>
</dbReference>
<protein>
    <recommendedName>
        <fullName evidence="3 6">Arabinogalactan endo-beta-1,4-galactanase</fullName>
        <ecNumber evidence="3 6">3.2.1.89</ecNumber>
    </recommendedName>
</protein>
<dbReference type="GO" id="GO:0045490">
    <property type="term" value="P:pectin catabolic process"/>
    <property type="evidence" value="ECO:0007669"/>
    <property type="project" value="TreeGrafter"/>
</dbReference>
<comment type="caution">
    <text evidence="7">The sequence shown here is derived from an EMBL/GenBank/DDBJ whole genome shotgun (WGS) entry which is preliminary data.</text>
</comment>
<dbReference type="InterPro" id="IPR017853">
    <property type="entry name" value="GH"/>
</dbReference>
<evidence type="ECO:0000313" key="8">
    <source>
        <dbReference type="Proteomes" id="UP000094578"/>
    </source>
</evidence>
<keyword evidence="5 6" id="KW-0326">Glycosidase</keyword>
<dbReference type="EC" id="3.2.1.89" evidence="3 6"/>
<keyword evidence="6" id="KW-0732">Signal</keyword>
<dbReference type="PANTHER" id="PTHR34983:SF1">
    <property type="entry name" value="ARABINOGALACTAN ENDO-BETA-1,4-GALACTANASE A"/>
    <property type="match status" value="1"/>
</dbReference>
<dbReference type="Gene3D" id="3.20.20.80">
    <property type="entry name" value="Glycosidases"/>
    <property type="match status" value="1"/>
</dbReference>
<evidence type="ECO:0000256" key="4">
    <source>
        <dbReference type="ARBA" id="ARBA00022801"/>
    </source>
</evidence>
<keyword evidence="8" id="KW-1185">Reference proteome</keyword>
<dbReference type="STRING" id="1886670.PTI45_03028"/>
<feature type="chain" id="PRO_5039745697" description="Arabinogalactan endo-beta-1,4-galactanase" evidence="6">
    <location>
        <begin position="30"/>
        <end position="347"/>
    </location>
</feature>
<comment type="catalytic activity">
    <reaction evidence="1 6">
        <text>The enzyme specifically hydrolyzes (1-&gt;4)-beta-D-galactosidic linkages in type I arabinogalactans.</text>
        <dbReference type="EC" id="3.2.1.89"/>
    </reaction>
</comment>
<organism evidence="7 8">
    <name type="scientific">Paenibacillus nuruki</name>
    <dbReference type="NCBI Taxonomy" id="1886670"/>
    <lineage>
        <taxon>Bacteria</taxon>
        <taxon>Bacillati</taxon>
        <taxon>Bacillota</taxon>
        <taxon>Bacilli</taxon>
        <taxon>Bacillales</taxon>
        <taxon>Paenibacillaceae</taxon>
        <taxon>Paenibacillus</taxon>
    </lineage>
</organism>
<evidence type="ECO:0000256" key="1">
    <source>
        <dbReference type="ARBA" id="ARBA00001695"/>
    </source>
</evidence>